<dbReference type="EMBL" id="UIGY01000246">
    <property type="protein sequence ID" value="SUZ13669.1"/>
    <property type="molecule type" value="Genomic_DNA"/>
</dbReference>
<organism evidence="2">
    <name type="scientific">Blumeria graminis f. sp. tritici 96224</name>
    <dbReference type="NCBI Taxonomy" id="1268274"/>
    <lineage>
        <taxon>Eukaryota</taxon>
        <taxon>Fungi</taxon>
        <taxon>Dikarya</taxon>
        <taxon>Ascomycota</taxon>
        <taxon>Pezizomycotina</taxon>
        <taxon>Leotiomycetes</taxon>
        <taxon>Erysiphales</taxon>
        <taxon>Erysiphaceae</taxon>
        <taxon>Blumeria</taxon>
    </lineage>
</organism>
<evidence type="ECO:0000313" key="3">
    <source>
        <dbReference type="Proteomes" id="UP000053110"/>
    </source>
</evidence>
<sequence>MELYVNTTSRWLRQCSGESKGLMFEISASIPCLVASGLTREFSPPKQEPKVCREPYPGSFAGEPGLARAGKLKGVWGNLSDPLGQVRMAFSHGNSQRTTTVAMFRPRGCKASDCASFQMGHLNSNSRYPSQYRAGDFQKKDLRTRLGLAEDKAEIVLRVNYRNLAEIERAAWFGEAVGLMKLFQSYILRNRLF</sequence>
<reference evidence="3" key="1">
    <citation type="journal article" date="2013" name="Nat. Genet.">
        <title>The wheat powdery mildew genome shows the unique evolution of an obligate biotroph.</title>
        <authorList>
            <person name="Wicker T."/>
            <person name="Oberhaensli S."/>
            <person name="Parlange F."/>
            <person name="Buchmann J.P."/>
            <person name="Shatalina M."/>
            <person name="Roffler S."/>
            <person name="Ben-David R."/>
            <person name="Dolezel J."/>
            <person name="Simkova H."/>
            <person name="Schulze-Lefert P."/>
            <person name="Spanu P.D."/>
            <person name="Bruggmann R."/>
            <person name="Amselem J."/>
            <person name="Quesneville H."/>
            <person name="Ver Loren van Themaat E."/>
            <person name="Paape T."/>
            <person name="Shimizu K.K."/>
            <person name="Keller B."/>
        </authorList>
    </citation>
    <scope>NUCLEOTIDE SEQUENCE [LARGE SCALE GENOMIC DNA]</scope>
    <source>
        <strain evidence="3">96224</strain>
    </source>
</reference>
<evidence type="ECO:0000313" key="1">
    <source>
        <dbReference type="EMBL" id="EPQ61708.1"/>
    </source>
</evidence>
<dbReference type="EMBL" id="KE375216">
    <property type="protein sequence ID" value="EPQ61708.1"/>
    <property type="molecule type" value="Genomic_DNA"/>
</dbReference>
<name>A0A061HB27_BLUGR</name>
<reference evidence="2" key="3">
    <citation type="submission" date="2018-07" db="EMBL/GenBank/DDBJ databases">
        <authorList>
            <person name="Quirk P.G."/>
            <person name="Krulwich T.A."/>
        </authorList>
    </citation>
    <scope>NUCLEOTIDE SEQUENCE</scope>
    <source>
        <strain evidence="2">96224</strain>
    </source>
</reference>
<dbReference type="AlphaFoldDB" id="A0A061HB27"/>
<evidence type="ECO:0000313" key="2">
    <source>
        <dbReference type="EMBL" id="SUZ13669.1"/>
    </source>
</evidence>
<protein>
    <submittedName>
        <fullName evidence="2">BgtAc-30471</fullName>
    </submittedName>
</protein>
<feature type="non-terminal residue" evidence="2">
    <location>
        <position position="193"/>
    </location>
</feature>
<reference evidence="1" key="2">
    <citation type="submission" date="2013-01" db="EMBL/GenBank/DDBJ databases">
        <title>The wheat powdery mildew genome reveals unique evolution of an obligate biotroph.</title>
        <authorList>
            <person name="Oberhaensli S."/>
            <person name="Wicker T."/>
            <person name="Keller B."/>
        </authorList>
    </citation>
    <scope>NUCLEOTIDE SEQUENCE</scope>
    <source>
        <strain evidence="1">96224</strain>
    </source>
</reference>
<gene>
    <name evidence="1" type="ORF">BGT96224_Ac30471</name>
    <name evidence="2" type="ORF">BGT96224V2_LOCUS6861</name>
</gene>
<accession>A0A061HB27</accession>
<dbReference type="Proteomes" id="UP000053110">
    <property type="component" value="Unassembled WGS sequence"/>
</dbReference>
<dbReference type="HOGENOM" id="CLU_1408524_0_0_1"/>
<proteinExistence type="predicted"/>